<organism evidence="2 3">
    <name type="scientific">Limosilactobacillus rudii</name>
    <dbReference type="NCBI Taxonomy" id="2759755"/>
    <lineage>
        <taxon>Bacteria</taxon>
        <taxon>Bacillati</taxon>
        <taxon>Bacillota</taxon>
        <taxon>Bacilli</taxon>
        <taxon>Lactobacillales</taxon>
        <taxon>Lactobacillaceae</taxon>
        <taxon>Limosilactobacillus</taxon>
    </lineage>
</organism>
<dbReference type="Proteomes" id="UP000517106">
    <property type="component" value="Unassembled WGS sequence"/>
</dbReference>
<feature type="region of interest" description="Disordered" evidence="1">
    <location>
        <begin position="1"/>
        <end position="48"/>
    </location>
</feature>
<dbReference type="RefSeq" id="WP_182595522.1">
    <property type="nucleotide sequence ID" value="NZ_JACIVA010000038.1"/>
</dbReference>
<evidence type="ECO:0000256" key="1">
    <source>
        <dbReference type="SAM" id="MobiDB-lite"/>
    </source>
</evidence>
<comment type="caution">
    <text evidence="2">The sequence shown here is derived from an EMBL/GenBank/DDBJ whole genome shotgun (WGS) entry which is preliminary data.</text>
</comment>
<evidence type="ECO:0000313" key="2">
    <source>
        <dbReference type="EMBL" id="MBB1096908.1"/>
    </source>
</evidence>
<dbReference type="AlphaFoldDB" id="A0A7W3UJV0"/>
<dbReference type="EMBL" id="JACIVA010000038">
    <property type="protein sequence ID" value="MBB1096908.1"/>
    <property type="molecule type" value="Genomic_DNA"/>
</dbReference>
<proteinExistence type="predicted"/>
<reference evidence="2 3" key="1">
    <citation type="submission" date="2020-07" db="EMBL/GenBank/DDBJ databases">
        <title>Description of Limosilactobacillus balticus sp. nov., Limosilactobacillus agrestis sp. nov., Limosilactobacillus albertensis sp. nov., Limosilactobacillus rudii sp. nov., Limosilactobacillus fastidiosus sp. nov., five novel Limosilactobacillus species isolated from the vertebrate gastrointestinal tract, and proposal of 6 subspecies of Limosilactobacillus reuteri adapted to the gastrointestinal tract of specific vertebrate hosts.</title>
        <authorList>
            <person name="Li F."/>
            <person name="Cheng C."/>
            <person name="Zheng J."/>
            <person name="Quevedo R.M."/>
            <person name="Li J."/>
            <person name="Roos S."/>
            <person name="Gaenzle M.G."/>
            <person name="Walter J."/>
        </authorList>
    </citation>
    <scope>NUCLEOTIDE SEQUENCE [LARGE SCALE GENOMIC DNA]</scope>
    <source>
        <strain evidence="2 3">STM2_1</strain>
    </source>
</reference>
<gene>
    <name evidence="2" type="ORF">H5S09_02945</name>
</gene>
<evidence type="ECO:0000313" key="3">
    <source>
        <dbReference type="Proteomes" id="UP000517106"/>
    </source>
</evidence>
<sequence length="48" mass="5454">MPEHKQKSINKVFKPNETFQRSGNKGHLPTRGQKPGPSKSKNHNSKKD</sequence>
<protein>
    <submittedName>
        <fullName evidence="2">Uncharacterized protein</fullName>
    </submittedName>
</protein>
<name>A0A7W3UJV0_9LACO</name>
<accession>A0A7W3UJV0</accession>
<keyword evidence="3" id="KW-1185">Reference proteome</keyword>